<dbReference type="FunCoup" id="A0A6I9RKJ1">
    <property type="interactions" value="486"/>
</dbReference>
<dbReference type="KEGG" id="egu:105050002"/>
<dbReference type="InterPro" id="IPR003103">
    <property type="entry name" value="BAG_domain"/>
</dbReference>
<dbReference type="Proteomes" id="UP000504607">
    <property type="component" value="Chromosome 8"/>
</dbReference>
<evidence type="ECO:0000259" key="2">
    <source>
        <dbReference type="PROSITE" id="PS51035"/>
    </source>
</evidence>
<gene>
    <name evidence="4" type="primary">LOC105050002</name>
</gene>
<keyword evidence="3" id="KW-1185">Reference proteome</keyword>
<dbReference type="PROSITE" id="PS50096">
    <property type="entry name" value="IQ"/>
    <property type="match status" value="1"/>
</dbReference>
<dbReference type="Pfam" id="PF02179">
    <property type="entry name" value="BAG"/>
    <property type="match status" value="1"/>
</dbReference>
<sequence>MDSYHYHSTSFFYFSTNDQNAPQHPNNTILIPIETPSSSNLPAPIPVHLPAAALNAAAVKIQSAFRGHLVRSLIGKIRAVDAEAGRMERLIQRQETVDAVRRDERERLRVSEGLMALLLRLDSVPGFYPAVRELRRSVSRRIVGLQEVLDLILGAPAVGGEGFPASLEEIVEGMWRREGRWGEEEEMGTVGNWERGFGCLEKLLLGV</sequence>
<dbReference type="SMART" id="SM00264">
    <property type="entry name" value="BAG"/>
    <property type="match status" value="1"/>
</dbReference>
<protein>
    <submittedName>
        <fullName evidence="4">BAG family molecular chaperone regulator 5, mitochondrial</fullName>
    </submittedName>
</protein>
<reference evidence="4" key="1">
    <citation type="submission" date="2025-08" db="UniProtKB">
        <authorList>
            <consortium name="RefSeq"/>
        </authorList>
    </citation>
    <scope>IDENTIFICATION</scope>
</reference>
<dbReference type="GeneID" id="105050002"/>
<dbReference type="PROSITE" id="PS51035">
    <property type="entry name" value="BAG"/>
    <property type="match status" value="1"/>
</dbReference>
<accession>A0A6I9RKJ1</accession>
<dbReference type="GO" id="GO:0006457">
    <property type="term" value="P:protein folding"/>
    <property type="evidence" value="ECO:0007669"/>
    <property type="project" value="TreeGrafter"/>
</dbReference>
<dbReference type="OrthoDB" id="1907216at2759"/>
<dbReference type="InterPro" id="IPR040400">
    <property type="entry name" value="BAG5/6/7/8"/>
</dbReference>
<name>A0A6I9RKJ1_ELAGV</name>
<organism evidence="3 4">
    <name type="scientific">Elaeis guineensis var. tenera</name>
    <name type="common">Oil palm</name>
    <dbReference type="NCBI Taxonomy" id="51953"/>
    <lineage>
        <taxon>Eukaryota</taxon>
        <taxon>Viridiplantae</taxon>
        <taxon>Streptophyta</taxon>
        <taxon>Embryophyta</taxon>
        <taxon>Tracheophyta</taxon>
        <taxon>Spermatophyta</taxon>
        <taxon>Magnoliopsida</taxon>
        <taxon>Liliopsida</taxon>
        <taxon>Arecaceae</taxon>
        <taxon>Arecoideae</taxon>
        <taxon>Cocoseae</taxon>
        <taxon>Elaeidinae</taxon>
        <taxon>Elaeis</taxon>
    </lineage>
</organism>
<dbReference type="RefSeq" id="XP_010928141.1">
    <property type="nucleotide sequence ID" value="XM_010929839.1"/>
</dbReference>
<dbReference type="InterPro" id="IPR000048">
    <property type="entry name" value="IQ_motif_EF-hand-BS"/>
</dbReference>
<dbReference type="Pfam" id="PF00612">
    <property type="entry name" value="IQ"/>
    <property type="match status" value="1"/>
</dbReference>
<proteinExistence type="predicted"/>
<dbReference type="SUPFAM" id="SSF63491">
    <property type="entry name" value="BAG domain"/>
    <property type="match status" value="1"/>
</dbReference>
<dbReference type="PANTHER" id="PTHR33322:SF8">
    <property type="entry name" value="BAG FAMILY MOLECULAR CHAPERONE REGULATOR 5, MITOCHONDRIAL"/>
    <property type="match status" value="1"/>
</dbReference>
<evidence type="ECO:0000313" key="4">
    <source>
        <dbReference type="RefSeq" id="XP_010928141.1"/>
    </source>
</evidence>
<dbReference type="AlphaFoldDB" id="A0A6I9RKJ1"/>
<dbReference type="GO" id="GO:0009506">
    <property type="term" value="C:plasmodesma"/>
    <property type="evidence" value="ECO:0007669"/>
    <property type="project" value="TreeGrafter"/>
</dbReference>
<dbReference type="PANTHER" id="PTHR33322">
    <property type="entry name" value="BAG DOMAIN CONTAINING PROTEIN, EXPRESSED"/>
    <property type="match status" value="1"/>
</dbReference>
<feature type="domain" description="BAG" evidence="2">
    <location>
        <begin position="76"/>
        <end position="153"/>
    </location>
</feature>
<evidence type="ECO:0000256" key="1">
    <source>
        <dbReference type="ARBA" id="ARBA00023186"/>
    </source>
</evidence>
<dbReference type="GO" id="GO:0051087">
    <property type="term" value="F:protein-folding chaperone binding"/>
    <property type="evidence" value="ECO:0007669"/>
    <property type="project" value="InterPro"/>
</dbReference>
<dbReference type="InParanoid" id="A0A6I9RKJ1"/>
<dbReference type="Gene3D" id="1.20.58.120">
    <property type="entry name" value="BAG domain"/>
    <property type="match status" value="1"/>
</dbReference>
<evidence type="ECO:0000313" key="3">
    <source>
        <dbReference type="Proteomes" id="UP000504607"/>
    </source>
</evidence>
<dbReference type="InterPro" id="IPR036533">
    <property type="entry name" value="BAG_dom_sf"/>
</dbReference>
<keyword evidence="1" id="KW-0143">Chaperone</keyword>